<feature type="region of interest" description="Disordered" evidence="1">
    <location>
        <begin position="3206"/>
        <end position="3242"/>
    </location>
</feature>
<feature type="region of interest" description="Disordered" evidence="1">
    <location>
        <begin position="2817"/>
        <end position="2839"/>
    </location>
</feature>
<feature type="compositionally biased region" description="Basic and acidic residues" evidence="1">
    <location>
        <begin position="547"/>
        <end position="561"/>
    </location>
</feature>
<feature type="compositionally biased region" description="Basic and acidic residues" evidence="1">
    <location>
        <begin position="1033"/>
        <end position="1081"/>
    </location>
</feature>
<sequence>MVTEQALEGEEARYGERLIQFASENLVTEILIHPVVSTLAQCMRNLLSSFTKHRHIIHAGYTFAANGSWALQDGTFSYTDFAEAFQELEVQRVIRAYENGITIDLHCSPEGDWTKLPKEQFTKACKVRLNPSDVLTSGSPAINNFINYISPFLIPTSLESLLESSDVVGNIRFSRPTLYVFPGGQGDAALFGINGFNMLLDGGYGRKACFWDFVRHLDRLDAVLMTRLNNSNVGGISSVLRRKKQDALYPQIGHFFCNLQERKALLSPDGDKDRDPLLINLLDEGQEIVSNLRHLHLTPQVCYRDSEPINLYHKVGHGTLDMYILSPAKDSKEVREFLHKWNQSDVRLFANAKSSREFSFPLQNLVSIAALLVWQPADPEDTITRILFPGSCPQTKIFEGLDRLKSLEFVKSAVCSEKSLSGTTTKKAALIERIATKDKDKIIADKKENKMIENNITEVNIEVKEKTVKKSDSTESDKSIKQKKIDDHKIENGDKAKPKPRPMKPRSDSQQRRKPIDKKASPKKIPTENGDVKRPIKPSPIGTPAKSAKDASNRRVIESKVKQPPAAPTKPSAEPKPKVERKPISRRPKAPKAPISPVKKLVNGVQKPDSISRKGRLDKEGTTDSSTVSTPSVDQESVLKKDISKLTPEELQQLKAQELADLKEEQEAVKEIEAVFRKGEGIKDTADDENLRKVKDVSIDEEKLEEKEEYLIIEKEVIQQDSMEDKEPKEDETQKLARDSEESEKRRKPSVEEQRVDIESQINGIVNEAEDIVKSKDEHVEGSKVTSPEDKGDSGDKKLTDEVKDVVESHPDEKVSVNIKSGDTTTAPTLPEDEKVPLDEIKEDSGHVIEEKHVKEDTKEKDVPMIPPPPKPVETVGKIPSVIGIKLDKHSHIRDIVKTPDEVADLPVHEEADIEYTQDAKAETEKSNEIVEDKKSEEKAKSKEETKTVESEKDSDELAQEKSKEVVPKMEEELKHLTDTVIKTELKTDTLEDKAGEDKKVEDHIPKKDEFDKKIEMETKSDIVEKQEEEEREFNKESTKEKSPDKHDVVKDAKKEPQKEDEENGGKAPDDLKAEPIQKDVAEEDKQEVTTGTQLHESKTEKPESHLEKHLKDESEKLETKQMHETVIIEAHVSKTDKFDEEKHTRDVIKELKHEAEAELGDSDNKDAKEYVEKDKPIKDKTEPCGTSTKEQATTHAKDKMHEPTKHKEEMLESKIELELKESKETTKDIEDEVKTDKKDYVEKTSTEKGHADDVSTKPDEKDKDKVEHDIEDVKQEKIKDDWKLDETKTTVDNRDRKSPEQEKDGSKTPQEVKDHKIDAGPMKELERDDEEHTKEKTDDEKTEKVHDTKSDQKLHEETTKDVIKEDEKKDEEAEKKLEPQKERDTKHEPDDYSLEKSGHMHTELEKAIVVEAKKEDRKSIDEGIQNHVEALKDSHFEGTKSGSQEDITSEKLEKHDKEPLGEEKQDEIDTTKQEHKKSISEIEKIELGRKSPMDLGRKSPKEREEDVIKIVASVAEVLKSDAPLEEFEGKLPIDTFASFTSELRETHITTLDSPSATNGVKSDITSTFIKEEKNHEIEPTDRRSSLLKESQDLMMATSKMISDIKTAKTDEKENEEEVGTVHRMLVTASSEDGGEEIEICPPGSITFSRSSESSGRSSPDHSQKLSQKSSVIDTVSESLTTVRTREQEEKDSGIDDGKSDVELPDQKSTTEKVSGRESPLKKVEDASIKTISGKSTPDKDASIKSIASGKSTPDISDLEQSKDTDEFKKTEEDMSIEAVEKIEAETVAKKDERPEQKPEELTKPGDSHTKEQKEDVKDKKEDKREEEELGYIRDTSPKDLDYDANKVENDKTPEKSPSKAHDHLKKESDIEEEQLFRKPSLKADELLKKDIQEVQQNFFDSDAKDTVITDGIDIDETSPVQISPSDGKPLQDEIQECVEKDIKAEDAKQHAFEAIQENFVGDLESKSVKQTDDFLRKEIEAEQHDFVSTVSKDDGAKDIYKMTVDEKALGKDTKEEQIDGDDKVSYHTLPKAEFPEKVDPTKATGKDESSLVSEHLREEIKEVQDSFVDSITKDTTDEAKTVIESAERIDEKISSKSIGTKDNMKIEHKHEDAAKKDMTVAENIEEGYKESLRKSSKAEEALKEEIRELQESLKKSSKTEEMLREEIRDLQHPTESKTDKPKDVEQMKDDTIGIKEAVEEKPTDKDLLPRKPSLKADKLLKDEIQAVQDSFIASEAKDDEGEIKSADKDLLPRKPSLKAEELLKEEIQEVQESFVEALAKDAEIETISSEDLLARKPSLKYDELLKKEIAGVQETFVEADAKDAEAEVKSTDKDVLPRKPSLKAGELLKEKIQKSSDEELLPRKSKGEELLKKEIEEMQESVVEAATKDVEAETKSTDKDLLSRKPSLKAEELLKEETQKVQQSFVEAVAKDAEAVAKDAEAETKSTDNDLLPRKSSLKAEELLKKEIDEVQEPRVKSVVKDAEAEITSSEEDEMLRKPSLKGEELLKKQIEEVQESFVEAVSKDAEAEDLLPRKPSLKDDELVKKEIQVVQGPFIEAVAKDVEAETKSTEEDLSRKSSLKPDELVKKEIQGVQESFVEAVAKDSEAETKSMEKDLSPRKPSLNADELLKKEILEVQESFVEAIAKDSEAETKSTETDLLPPKPDELLKKEIQEVQGSFVEAEVKDAEAETKSMEKDLLPRKPSLKPDELLKKEIQEVQQSFVEGVAKDAEADTKSTEKDLLHRKPSLKPDDLLKKETQEVQESLVEAVAKHAETEIKSTEKDLLPRKPSLKADELVNKEIQEVQESFVEAVVKDAEAETKSTEKDGLPRKPSLKADEVLKKEIQEVQESFVEAVAKDSEAETKSTDKDLSRKPSLKADELLKKEIQDVQESFVESVAKDAEAETKTTEKDSSRKPSLKADELLKKELQEVQESFVEAVAKDSEAETKSTEKDLLSRKPSLKADELLKKEIQEVQESFIEAVTKDAEFELKEESHADVESPKKAAAEETKDTTEVKSSTDRRSSLTSNGLIKDAKSHQKDERIGTRTESEKEQIIKADEEIKKAIKEIQDEFIESVAEDFVIIDRIKKDDTVALEEATVADEFDSKVKSPSVKETPEKALEQSAAELADTFKNVTDMSKSVMFDKCETSTIDPTVVKKDEEDLEKKAEDIEDAYETVNALAKSISFEKLTDKSHKKDDKICVTDGTSTITTDNVSETSQKDGKLLERHADGTEDSVPKPEKSIKFEVEEKCEINKTTKKDEDLLKERASDIEDAYETVSKLAKTIPFEKVEDTLHIDKETLKKDEKLLEQRADDIEDAYDTVKKLATDISFEKVDSGSHIDQAVIEHDEKILEQTAGDVEKAYDTVTKLSKRISFDKVEDKRGDKDNVPTDVTKHSTAQEQTIVESGKRVTDETAVEKVRKDSISRSRKESLSEHTHEMDIHTKSTLEVTHSSSQAKKLSISDVEILLTGDKSAGDKDISGAATPPTVPVSPNIKEASSPEVRYTEYTESDSHFNVTEQMDPMCMSFYGSLPEDDQADEDIKEGAVTHLYEVTKAKFSTPVLEPVDAGKGQHGQTEDQPTSSKDKDSDKSLGKPLGLPPPPYPTYLYEITKAKYSTGTDNEAEVNEEVQSSYLYREMDMMNTSFYGSLPTEEDDIDPLRMWGKPLGLPSPAPPNDNKGTPKKERKLPSNVSAKNKLNDDKKRAESPSKHNRNKKNNPIYVDLTYVPHHGNTYYAYVDFFKRIRARYYVFSGIEPSREVYNALLEAKQTWEDKDLEVTIIPTYDTDVLGYWVAENEDLLAKYKIDLSPSASRCTINLQDHETSCSAYRLEF</sequence>
<feature type="compositionally biased region" description="Basic and acidic residues" evidence="1">
    <location>
        <begin position="959"/>
        <end position="1026"/>
    </location>
</feature>
<feature type="compositionally biased region" description="Basic and acidic residues" evidence="1">
    <location>
        <begin position="918"/>
        <end position="952"/>
    </location>
</feature>
<dbReference type="Pfam" id="PF23415">
    <property type="entry name" value="MAPB1_N"/>
    <property type="match status" value="1"/>
</dbReference>
<feature type="compositionally biased region" description="Basic and acidic residues" evidence="1">
    <location>
        <begin position="3583"/>
        <end position="3592"/>
    </location>
</feature>
<feature type="compositionally biased region" description="Basic and acidic residues" evidence="1">
    <location>
        <begin position="573"/>
        <end position="583"/>
    </location>
</feature>
<keyword evidence="5" id="KW-1185">Reference proteome</keyword>
<evidence type="ECO:0000256" key="1">
    <source>
        <dbReference type="SAM" id="MobiDB-lite"/>
    </source>
</evidence>
<dbReference type="PANTHER" id="PTHR13843">
    <property type="entry name" value="MICROTUBULE-ASSOCIATED PROTEIN"/>
    <property type="match status" value="1"/>
</dbReference>
<comment type="caution">
    <text evidence="4">The sequence shown here is derived from an EMBL/GenBank/DDBJ whole genome shotgun (WGS) entry which is preliminary data.</text>
</comment>
<feature type="compositionally biased region" description="Basic and acidic residues" evidence="1">
    <location>
        <begin position="832"/>
        <end position="863"/>
    </location>
</feature>
<feature type="compositionally biased region" description="Basic and acidic residues" evidence="1">
    <location>
        <begin position="715"/>
        <end position="758"/>
    </location>
</feature>
<feature type="region of interest" description="Disordered" evidence="1">
    <location>
        <begin position="1629"/>
        <end position="1877"/>
    </location>
</feature>
<feature type="region of interest" description="Disordered" evidence="1">
    <location>
        <begin position="3562"/>
        <end position="3605"/>
    </location>
</feature>
<feature type="compositionally biased region" description="Basic and acidic residues" evidence="1">
    <location>
        <begin position="467"/>
        <end position="497"/>
    </location>
</feature>
<feature type="compositionally biased region" description="Polar residues" evidence="1">
    <location>
        <begin position="1665"/>
        <end position="1683"/>
    </location>
</feature>
<dbReference type="GO" id="GO:0000226">
    <property type="term" value="P:microtubule cytoskeleton organization"/>
    <property type="evidence" value="ECO:0007669"/>
    <property type="project" value="InterPro"/>
</dbReference>
<gene>
    <name evidence="4" type="ORF">ACAOBT_LOCUS21039</name>
</gene>
<dbReference type="GO" id="GO:0008017">
    <property type="term" value="F:microtubule binding"/>
    <property type="evidence" value="ECO:0007669"/>
    <property type="project" value="InterPro"/>
</dbReference>
<feature type="compositionally biased region" description="Basic and acidic residues" evidence="1">
    <location>
        <begin position="3407"/>
        <end position="3446"/>
    </location>
</feature>
<feature type="region of interest" description="Disordered" evidence="1">
    <location>
        <begin position="2687"/>
        <end position="2706"/>
    </location>
</feature>
<feature type="compositionally biased region" description="Basic and acidic residues" evidence="1">
    <location>
        <begin position="610"/>
        <end position="622"/>
    </location>
</feature>
<dbReference type="PANTHER" id="PTHR13843:SF12">
    <property type="entry name" value="ATPASE F1_V1_A1 COMPLEX ALPHA_BETA SUBUNIT NUCLEOTIDE-BINDING DOMAIN-CONTAINING PROTEIN"/>
    <property type="match status" value="1"/>
</dbReference>
<feature type="region of interest" description="Disordered" evidence="1">
    <location>
        <begin position="2991"/>
        <end position="3053"/>
    </location>
</feature>
<evidence type="ECO:0008006" key="6">
    <source>
        <dbReference type="Google" id="ProtNLM"/>
    </source>
</evidence>
<feature type="region of interest" description="Disordered" evidence="1">
    <location>
        <begin position="715"/>
        <end position="877"/>
    </location>
</feature>
<feature type="compositionally biased region" description="Polar residues" evidence="1">
    <location>
        <begin position="3206"/>
        <end position="3218"/>
    </location>
</feature>
<evidence type="ECO:0000259" key="3">
    <source>
        <dbReference type="Pfam" id="PF25281"/>
    </source>
</evidence>
<dbReference type="GO" id="GO:0005875">
    <property type="term" value="C:microtubule associated complex"/>
    <property type="evidence" value="ECO:0007669"/>
    <property type="project" value="TreeGrafter"/>
</dbReference>
<feature type="region of interest" description="Disordered" evidence="1">
    <location>
        <begin position="1416"/>
        <end position="1505"/>
    </location>
</feature>
<feature type="compositionally biased region" description="Basic and acidic residues" evidence="1">
    <location>
        <begin position="1430"/>
        <end position="1439"/>
    </location>
</feature>
<feature type="region of interest" description="Disordered" evidence="1">
    <location>
        <begin position="2604"/>
        <end position="2624"/>
    </location>
</feature>
<feature type="region of interest" description="Disordered" evidence="1">
    <location>
        <begin position="2648"/>
        <end position="2667"/>
    </location>
</feature>
<feature type="region of interest" description="Disordered" evidence="1">
    <location>
        <begin position="1154"/>
        <end position="1403"/>
    </location>
</feature>
<dbReference type="InterPro" id="IPR026074">
    <property type="entry name" value="MAP1"/>
</dbReference>
<protein>
    <recommendedName>
        <fullName evidence="6">Microtubule-associated protein futsch</fullName>
    </recommendedName>
</protein>
<feature type="region of interest" description="Disordered" evidence="1">
    <location>
        <begin position="2151"/>
        <end position="2211"/>
    </location>
</feature>
<feature type="region of interest" description="Disordered" evidence="1">
    <location>
        <begin position="1604"/>
        <end position="1623"/>
    </location>
</feature>
<feature type="compositionally biased region" description="Polar residues" evidence="1">
    <location>
        <begin position="1185"/>
        <end position="1195"/>
    </location>
</feature>
<feature type="compositionally biased region" description="Basic and acidic residues" evidence="1">
    <location>
        <begin position="1449"/>
        <end position="1505"/>
    </location>
</feature>
<feature type="region of interest" description="Disordered" evidence="1">
    <location>
        <begin position="2438"/>
        <end position="2457"/>
    </location>
</feature>
<feature type="compositionally biased region" description="Basic and acidic residues" evidence="1">
    <location>
        <begin position="2012"/>
        <end position="2026"/>
    </location>
</feature>
<feature type="compositionally biased region" description="Basic and acidic residues" evidence="1">
    <location>
        <begin position="2898"/>
        <end position="2922"/>
    </location>
</feature>
<feature type="domain" description="Microtubule-associated protein 1B/S N-terminal" evidence="2">
    <location>
        <begin position="2"/>
        <end position="150"/>
    </location>
</feature>
<feature type="compositionally biased region" description="Basic and acidic residues" evidence="1">
    <location>
        <begin position="1096"/>
        <end position="1124"/>
    </location>
</feature>
<dbReference type="InterPro" id="IPR056617">
    <property type="entry name" value="MAP1B/S_N"/>
</dbReference>
<feature type="region of interest" description="Disordered" evidence="1">
    <location>
        <begin position="914"/>
        <end position="1125"/>
    </location>
</feature>
<feature type="compositionally biased region" description="Basic and acidic residues" evidence="1">
    <location>
        <begin position="3696"/>
        <end position="3708"/>
    </location>
</feature>
<feature type="region of interest" description="Disordered" evidence="1">
    <location>
        <begin position="3379"/>
        <end position="3456"/>
    </location>
</feature>
<dbReference type="GO" id="GO:0003779">
    <property type="term" value="F:actin binding"/>
    <property type="evidence" value="ECO:0007669"/>
    <property type="project" value="TreeGrafter"/>
</dbReference>
<feature type="region of interest" description="Disordered" evidence="1">
    <location>
        <begin position="2094"/>
        <end position="2121"/>
    </location>
</feature>
<feature type="compositionally biased region" description="Basic and acidic residues" evidence="1">
    <location>
        <begin position="2103"/>
        <end position="2120"/>
    </location>
</feature>
<dbReference type="OrthoDB" id="5371837at2759"/>
<feature type="compositionally biased region" description="Basic and acidic residues" evidence="1">
    <location>
        <begin position="2604"/>
        <end position="2619"/>
    </location>
</feature>
<dbReference type="EMBL" id="CAKOFQ010007154">
    <property type="protein sequence ID" value="CAH1992706.1"/>
    <property type="molecule type" value="Genomic_DNA"/>
</dbReference>
<reference evidence="4" key="1">
    <citation type="submission" date="2022-03" db="EMBL/GenBank/DDBJ databases">
        <authorList>
            <person name="Sayadi A."/>
        </authorList>
    </citation>
    <scope>NUCLEOTIDE SEQUENCE</scope>
</reference>
<feature type="compositionally biased region" description="Polar residues" evidence="1">
    <location>
        <begin position="3447"/>
        <end position="3456"/>
    </location>
</feature>
<evidence type="ECO:0000313" key="5">
    <source>
        <dbReference type="Proteomes" id="UP001152888"/>
    </source>
</evidence>
<feature type="compositionally biased region" description="Basic and acidic residues" evidence="1">
    <location>
        <begin position="1196"/>
        <end position="1403"/>
    </location>
</feature>
<dbReference type="GO" id="GO:0005874">
    <property type="term" value="C:microtubule"/>
    <property type="evidence" value="ECO:0007669"/>
    <property type="project" value="InterPro"/>
</dbReference>
<dbReference type="GO" id="GO:0007409">
    <property type="term" value="P:axonogenesis"/>
    <property type="evidence" value="ECO:0007669"/>
    <property type="project" value="TreeGrafter"/>
</dbReference>
<evidence type="ECO:0000259" key="2">
    <source>
        <dbReference type="Pfam" id="PF23415"/>
    </source>
</evidence>
<dbReference type="GO" id="GO:0043025">
    <property type="term" value="C:neuronal cell body"/>
    <property type="evidence" value="ECO:0007669"/>
    <property type="project" value="TreeGrafter"/>
</dbReference>
<proteinExistence type="predicted"/>
<feature type="compositionally biased region" description="Basic and acidic residues" evidence="1">
    <location>
        <begin position="3219"/>
        <end position="3242"/>
    </location>
</feature>
<feature type="compositionally biased region" description="Basic and acidic residues" evidence="1">
    <location>
        <begin position="2991"/>
        <end position="3024"/>
    </location>
</feature>
<feature type="compositionally biased region" description="Basic and acidic residues" evidence="1">
    <location>
        <begin position="2648"/>
        <end position="2657"/>
    </location>
</feature>
<dbReference type="GO" id="GO:0045202">
    <property type="term" value="C:synapse"/>
    <property type="evidence" value="ECO:0007669"/>
    <property type="project" value="TreeGrafter"/>
</dbReference>
<feature type="domain" description="Microtubule-associated protein 1A/B/S-like MBL-like" evidence="3">
    <location>
        <begin position="156"/>
        <end position="421"/>
    </location>
</feature>
<feature type="compositionally biased region" description="Basic and acidic residues" evidence="1">
    <location>
        <begin position="2034"/>
        <end position="2055"/>
    </location>
</feature>
<dbReference type="InterPro" id="IPR057480">
    <property type="entry name" value="MAP1A/B/S-like_MBL"/>
</dbReference>
<name>A0A9P0PNC7_ACAOB</name>
<organism evidence="4 5">
    <name type="scientific">Acanthoscelides obtectus</name>
    <name type="common">Bean weevil</name>
    <name type="synonym">Bruchus obtectus</name>
    <dbReference type="NCBI Taxonomy" id="200917"/>
    <lineage>
        <taxon>Eukaryota</taxon>
        <taxon>Metazoa</taxon>
        <taxon>Ecdysozoa</taxon>
        <taxon>Arthropoda</taxon>
        <taxon>Hexapoda</taxon>
        <taxon>Insecta</taxon>
        <taxon>Pterygota</taxon>
        <taxon>Neoptera</taxon>
        <taxon>Endopterygota</taxon>
        <taxon>Coleoptera</taxon>
        <taxon>Polyphaga</taxon>
        <taxon>Cucujiformia</taxon>
        <taxon>Chrysomeloidea</taxon>
        <taxon>Chrysomelidae</taxon>
        <taxon>Bruchinae</taxon>
        <taxon>Bruchini</taxon>
        <taxon>Acanthoscelides</taxon>
    </lineage>
</organism>
<feature type="compositionally biased region" description="Polar residues" evidence="1">
    <location>
        <begin position="818"/>
        <end position="828"/>
    </location>
</feature>
<dbReference type="GO" id="GO:0030425">
    <property type="term" value="C:dendrite"/>
    <property type="evidence" value="ECO:0007669"/>
    <property type="project" value="TreeGrafter"/>
</dbReference>
<feature type="region of interest" description="Disordered" evidence="1">
    <location>
        <begin position="467"/>
        <end position="646"/>
    </location>
</feature>
<feature type="region of interest" description="Disordered" evidence="1">
    <location>
        <begin position="2727"/>
        <end position="2757"/>
    </location>
</feature>
<feature type="compositionally biased region" description="Basic and acidic residues" evidence="1">
    <location>
        <begin position="1684"/>
        <end position="1728"/>
    </location>
</feature>
<dbReference type="GO" id="GO:0016358">
    <property type="term" value="P:dendrite development"/>
    <property type="evidence" value="ECO:0007669"/>
    <property type="project" value="TreeGrafter"/>
</dbReference>
<evidence type="ECO:0000313" key="4">
    <source>
        <dbReference type="EMBL" id="CAH1992706.1"/>
    </source>
</evidence>
<dbReference type="Proteomes" id="UP001152888">
    <property type="component" value="Unassembled WGS sequence"/>
</dbReference>
<feature type="region of interest" description="Disordered" evidence="1">
    <location>
        <begin position="2012"/>
        <end position="2055"/>
    </location>
</feature>
<accession>A0A9P0PNC7</accession>
<feature type="compositionally biased region" description="Basic and acidic residues" evidence="1">
    <location>
        <begin position="3033"/>
        <end position="3053"/>
    </location>
</feature>
<feature type="compositionally biased region" description="Low complexity" evidence="1">
    <location>
        <begin position="623"/>
        <end position="634"/>
    </location>
</feature>
<feature type="compositionally biased region" description="Basic and acidic residues" evidence="1">
    <location>
        <begin position="1760"/>
        <end position="1824"/>
    </location>
</feature>
<feature type="compositionally biased region" description="Basic and acidic residues" evidence="1">
    <location>
        <begin position="771"/>
        <end position="815"/>
    </location>
</feature>
<feature type="region of interest" description="Disordered" evidence="1">
    <location>
        <begin position="2895"/>
        <end position="2922"/>
    </location>
</feature>
<feature type="region of interest" description="Disordered" evidence="1">
    <location>
        <begin position="3474"/>
        <end position="3507"/>
    </location>
</feature>
<feature type="compositionally biased region" description="Basic and acidic residues" evidence="1">
    <location>
        <begin position="2856"/>
        <end position="2878"/>
    </location>
</feature>
<feature type="compositionally biased region" description="Basic and acidic residues" evidence="1">
    <location>
        <begin position="1836"/>
        <end position="1869"/>
    </location>
</feature>
<feature type="region of interest" description="Disordered" evidence="1">
    <location>
        <begin position="3656"/>
        <end position="3716"/>
    </location>
</feature>
<dbReference type="GO" id="GO:0005829">
    <property type="term" value="C:cytosol"/>
    <property type="evidence" value="ECO:0007669"/>
    <property type="project" value="TreeGrafter"/>
</dbReference>
<feature type="compositionally biased region" description="Polar residues" evidence="1">
    <location>
        <begin position="3396"/>
        <end position="3405"/>
    </location>
</feature>
<feature type="compositionally biased region" description="Low complexity" evidence="1">
    <location>
        <begin position="1645"/>
        <end position="1658"/>
    </location>
</feature>
<feature type="compositionally biased region" description="Basic and acidic residues" evidence="1">
    <location>
        <begin position="1154"/>
        <end position="1183"/>
    </location>
</feature>
<feature type="compositionally biased region" description="Basic and acidic residues" evidence="1">
    <location>
        <begin position="3379"/>
        <end position="3395"/>
    </location>
</feature>
<dbReference type="GO" id="GO:0031114">
    <property type="term" value="P:regulation of microtubule depolymerization"/>
    <property type="evidence" value="ECO:0007669"/>
    <property type="project" value="TreeGrafter"/>
</dbReference>
<feature type="compositionally biased region" description="Basic and acidic residues" evidence="1">
    <location>
        <begin position="637"/>
        <end position="646"/>
    </location>
</feature>
<dbReference type="Pfam" id="PF25281">
    <property type="entry name" value="MBL_MAP1B"/>
    <property type="match status" value="1"/>
</dbReference>
<feature type="region of interest" description="Disordered" evidence="1">
    <location>
        <begin position="2854"/>
        <end position="2878"/>
    </location>
</feature>